<gene>
    <name evidence="1" type="ordered locus">Palpr_0876</name>
</gene>
<dbReference type="HOGENOM" id="CLU_141494_0_0_10"/>
<dbReference type="EMBL" id="CP002345">
    <property type="protein sequence ID" value="ADQ79028.1"/>
    <property type="molecule type" value="Genomic_DNA"/>
</dbReference>
<dbReference type="RefSeq" id="WP_013444397.1">
    <property type="nucleotide sequence ID" value="NC_014734.1"/>
</dbReference>
<protein>
    <recommendedName>
        <fullName evidence="3">Lipoprotein</fullName>
    </recommendedName>
</protein>
<evidence type="ECO:0000313" key="2">
    <source>
        <dbReference type="Proteomes" id="UP000008718"/>
    </source>
</evidence>
<sequence>MKKTNLSVPFRRYLTLLVIIVTLAACATISSFDQYAYVQTTSLKVDALNTMQLATTDYTANEKTVQELQTKLQKAYEYEKNRPKNEITLKLWTILLNPEGHLLGGFIHRWEKDKKLNAIFIQEEKKIVGDAFDQIAGLESQKIKLADIKTN</sequence>
<dbReference type="Proteomes" id="UP000008718">
    <property type="component" value="Chromosome"/>
</dbReference>
<dbReference type="KEGG" id="ppn:Palpr_0876"/>
<accession>E4T2T4</accession>
<dbReference type="PROSITE" id="PS51257">
    <property type="entry name" value="PROKAR_LIPOPROTEIN"/>
    <property type="match status" value="1"/>
</dbReference>
<name>E4T2T4_PALPW</name>
<keyword evidence="2" id="KW-1185">Reference proteome</keyword>
<dbReference type="OrthoDB" id="794867at2"/>
<evidence type="ECO:0000313" key="1">
    <source>
        <dbReference type="EMBL" id="ADQ79028.1"/>
    </source>
</evidence>
<reference key="1">
    <citation type="submission" date="2010-11" db="EMBL/GenBank/DDBJ databases">
        <title>The complete genome of Paludibacter propionicigenes DSM 17365.</title>
        <authorList>
            <consortium name="US DOE Joint Genome Institute (JGI-PGF)"/>
            <person name="Lucas S."/>
            <person name="Copeland A."/>
            <person name="Lapidus A."/>
            <person name="Bruce D."/>
            <person name="Goodwin L."/>
            <person name="Pitluck S."/>
            <person name="Kyrpides N."/>
            <person name="Mavromatis K."/>
            <person name="Ivanova N."/>
            <person name="Munk A.C."/>
            <person name="Brettin T."/>
            <person name="Detter J.C."/>
            <person name="Han C."/>
            <person name="Tapia R."/>
            <person name="Land M."/>
            <person name="Hauser L."/>
            <person name="Markowitz V."/>
            <person name="Cheng J.-F."/>
            <person name="Hugenholtz P."/>
            <person name="Woyke T."/>
            <person name="Wu D."/>
            <person name="Gronow S."/>
            <person name="Wellnitz S."/>
            <person name="Brambilla E."/>
            <person name="Klenk H.-P."/>
            <person name="Eisen J.A."/>
        </authorList>
    </citation>
    <scope>NUCLEOTIDE SEQUENCE</scope>
    <source>
        <strain>WB4</strain>
    </source>
</reference>
<dbReference type="AlphaFoldDB" id="E4T2T4"/>
<evidence type="ECO:0008006" key="3">
    <source>
        <dbReference type="Google" id="ProtNLM"/>
    </source>
</evidence>
<proteinExistence type="predicted"/>
<reference evidence="1 2" key="2">
    <citation type="journal article" date="2011" name="Stand. Genomic Sci.">
        <title>Complete genome sequence of Paludibacter propionicigenes type strain (WB4).</title>
        <authorList>
            <person name="Gronow S."/>
            <person name="Munk C."/>
            <person name="Lapidus A."/>
            <person name="Nolan M."/>
            <person name="Lucas S."/>
            <person name="Hammon N."/>
            <person name="Deshpande S."/>
            <person name="Cheng J.F."/>
            <person name="Tapia R."/>
            <person name="Han C."/>
            <person name="Goodwin L."/>
            <person name="Pitluck S."/>
            <person name="Liolios K."/>
            <person name="Ivanova N."/>
            <person name="Mavromatis K."/>
            <person name="Mikhailova N."/>
            <person name="Pati A."/>
            <person name="Chen A."/>
            <person name="Palaniappan K."/>
            <person name="Land M."/>
            <person name="Hauser L."/>
            <person name="Chang Y.J."/>
            <person name="Jeffries C.D."/>
            <person name="Brambilla E."/>
            <person name="Rohde M."/>
            <person name="Goker M."/>
            <person name="Detter J.C."/>
            <person name="Woyke T."/>
            <person name="Bristow J."/>
            <person name="Eisen J.A."/>
            <person name="Markowitz V."/>
            <person name="Hugenholtz P."/>
            <person name="Kyrpides N.C."/>
            <person name="Klenk H.P."/>
        </authorList>
    </citation>
    <scope>NUCLEOTIDE SEQUENCE [LARGE SCALE GENOMIC DNA]</scope>
    <source>
        <strain evidence="2">DSM 17365 / JCM 13257 / WB4</strain>
    </source>
</reference>
<organism evidence="1 2">
    <name type="scientific">Paludibacter propionicigenes (strain DSM 17365 / JCM 13257 / WB4)</name>
    <dbReference type="NCBI Taxonomy" id="694427"/>
    <lineage>
        <taxon>Bacteria</taxon>
        <taxon>Pseudomonadati</taxon>
        <taxon>Bacteroidota</taxon>
        <taxon>Bacteroidia</taxon>
        <taxon>Bacteroidales</taxon>
        <taxon>Paludibacteraceae</taxon>
        <taxon>Paludibacter</taxon>
    </lineage>
</organism>
<dbReference type="eggNOG" id="ENOG5032XTZ">
    <property type="taxonomic scope" value="Bacteria"/>
</dbReference>